<comment type="cofactor">
    <cofactor evidence="1">
        <name>thiamine diphosphate</name>
        <dbReference type="ChEBI" id="CHEBI:58937"/>
    </cofactor>
</comment>
<accession>A0A158Q6H5</accession>
<dbReference type="PIRSF" id="PIRSF000157">
    <property type="entry name" value="Oxoglu_dh_E1"/>
    <property type="match status" value="1"/>
</dbReference>
<evidence type="ECO:0000313" key="10">
    <source>
        <dbReference type="WBParaSite" id="DME_0001012601-mRNA-1"/>
    </source>
</evidence>
<comment type="subcellular location">
    <subcellularLocation>
        <location evidence="2">Mitochondrion</location>
    </subcellularLocation>
</comment>
<sequence>LSENLSITNKPWFQDWQERKWFATSFEKLIDISFSIRERLHYAKMMLRCQNYDHFLALKFPQVKRYGCEGAESMFIFFIELFNLCPSFDIEDVTVCMAHRGRLNLLCELMQFPIVQMFRKMQGKTEFPDNVHAVGDVLSHLKSSFDQTTSGGMVHVTMIPNPSHLEAVNPVAVGRTRGRCLTKRRGDYGPCSDRDGDSVLCVQIHGDGAFSGQGICWETIGLSQLPHFRIGGSVHLVVNNQIAYTAEAQVTRSSDHCTDIAKAFDSPVIYVNGDYPELVAKATRLAMGYRNQYRKDIFINLLCYRRWGHNELDDPRFTQPVMYKIINERTSPPDRYAAQLIEEEIMTTAEKDSLIKGHMDSLMDDFRATNKSSVGRVDGNWNSMVEAPNAVEKWDTGVNIDLLRFIGAKSINLNSSFAINEHLQKMHVDARLKKMEMGTNIDWSTAEALAFGSILLQGYDIRLSGQDVGRGTFSQRHLMLIDQETNETIVPLNHMYSEQQNFIEVANNMLSEEAILGFEFGFSMENPMRLCLWEAQFGDFSNGAQIIIDTFITSAEHKWLTKSGLVLVLPHGFDGAGPEHSSARIERFLQLCDSREDQIPPDGESVNIHIVNPTTSAQYFHLLRRQIITPYRKPLIIIGPKILLRHPMVVFVSGKHYFTLQKERDKRKVHDMAIVRVESLCPFPFQELQEAVAKYPNAKKFVWSQEEPRNAGAWSYIRSRFSNAFSIALTYCGRPELAWTATAIASIHQHEHKKVLADTFSA</sequence>
<dbReference type="AlphaFoldDB" id="A0A158Q6H5"/>
<proteinExistence type="inferred from homology"/>
<evidence type="ECO:0000256" key="3">
    <source>
        <dbReference type="ARBA" id="ARBA00006936"/>
    </source>
</evidence>
<dbReference type="InterPro" id="IPR031717">
    <property type="entry name" value="ODO-1/KGD_C"/>
</dbReference>
<organism evidence="9 10">
    <name type="scientific">Dracunculus medinensis</name>
    <name type="common">Guinea worm</name>
    <dbReference type="NCBI Taxonomy" id="318479"/>
    <lineage>
        <taxon>Eukaryota</taxon>
        <taxon>Metazoa</taxon>
        <taxon>Ecdysozoa</taxon>
        <taxon>Nematoda</taxon>
        <taxon>Chromadorea</taxon>
        <taxon>Rhabditida</taxon>
        <taxon>Spirurina</taxon>
        <taxon>Dracunculoidea</taxon>
        <taxon>Dracunculidae</taxon>
        <taxon>Dracunculus</taxon>
    </lineage>
</organism>
<dbReference type="PANTHER" id="PTHR23152:SF4">
    <property type="entry name" value="2-OXOADIPATE DEHYDROGENASE COMPLEX COMPONENT E1"/>
    <property type="match status" value="1"/>
</dbReference>
<evidence type="ECO:0000256" key="6">
    <source>
        <dbReference type="ARBA" id="ARBA00023052"/>
    </source>
</evidence>
<dbReference type="Gene3D" id="3.40.50.12470">
    <property type="match status" value="1"/>
</dbReference>
<dbReference type="Proteomes" id="UP000038040">
    <property type="component" value="Unplaced"/>
</dbReference>
<dbReference type="SUPFAM" id="SSF52518">
    <property type="entry name" value="Thiamin diphosphate-binding fold (THDP-binding)"/>
    <property type="match status" value="2"/>
</dbReference>
<dbReference type="CDD" id="cd02016">
    <property type="entry name" value="TPP_E1_OGDC_like"/>
    <property type="match status" value="1"/>
</dbReference>
<dbReference type="InterPro" id="IPR042179">
    <property type="entry name" value="KGD_C_sf"/>
</dbReference>
<dbReference type="Pfam" id="PF02779">
    <property type="entry name" value="Transket_pyr"/>
    <property type="match status" value="1"/>
</dbReference>
<dbReference type="WBParaSite" id="DME_0001012601-mRNA-1">
    <property type="protein sequence ID" value="DME_0001012601-mRNA-1"/>
    <property type="gene ID" value="DME_0001012601"/>
</dbReference>
<protein>
    <submittedName>
        <fullName evidence="10">Transket_pyr domain-containing protein</fullName>
    </submittedName>
</protein>
<evidence type="ECO:0000256" key="7">
    <source>
        <dbReference type="ARBA" id="ARBA00023128"/>
    </source>
</evidence>
<evidence type="ECO:0000259" key="8">
    <source>
        <dbReference type="SMART" id="SM00861"/>
    </source>
</evidence>
<keyword evidence="6" id="KW-0786">Thiamine pyrophosphate</keyword>
<dbReference type="InterPro" id="IPR029061">
    <property type="entry name" value="THDP-binding"/>
</dbReference>
<reference evidence="10" key="1">
    <citation type="submission" date="2016-04" db="UniProtKB">
        <authorList>
            <consortium name="WormBaseParasite"/>
        </authorList>
    </citation>
    <scope>IDENTIFICATION</scope>
</reference>
<keyword evidence="7" id="KW-0496">Mitochondrion</keyword>
<keyword evidence="4" id="KW-0809">Transit peptide</keyword>
<evidence type="ECO:0000256" key="1">
    <source>
        <dbReference type="ARBA" id="ARBA00001964"/>
    </source>
</evidence>
<dbReference type="InterPro" id="IPR005475">
    <property type="entry name" value="Transketolase-like_Pyr-bd"/>
</dbReference>
<dbReference type="Pfam" id="PF00676">
    <property type="entry name" value="E1_dh"/>
    <property type="match status" value="1"/>
</dbReference>
<name>A0A158Q6H5_DRAME</name>
<dbReference type="GO" id="GO:0030976">
    <property type="term" value="F:thiamine pyrophosphate binding"/>
    <property type="evidence" value="ECO:0007669"/>
    <property type="project" value="InterPro"/>
</dbReference>
<dbReference type="Gene3D" id="3.40.50.11610">
    <property type="entry name" value="Multifunctional 2-oxoglutarate metabolism enzyme, C-terminal domain"/>
    <property type="match status" value="1"/>
</dbReference>
<evidence type="ECO:0000256" key="2">
    <source>
        <dbReference type="ARBA" id="ARBA00004173"/>
    </source>
</evidence>
<dbReference type="Gene3D" id="3.40.50.970">
    <property type="match status" value="1"/>
</dbReference>
<dbReference type="Pfam" id="PF16870">
    <property type="entry name" value="OxoGdeHyase_C"/>
    <property type="match status" value="1"/>
</dbReference>
<dbReference type="PANTHER" id="PTHR23152">
    <property type="entry name" value="2-OXOGLUTARATE DEHYDROGENASE"/>
    <property type="match status" value="1"/>
</dbReference>
<dbReference type="InterPro" id="IPR011603">
    <property type="entry name" value="2oxoglutarate_DH_E1"/>
</dbReference>
<evidence type="ECO:0000313" key="9">
    <source>
        <dbReference type="Proteomes" id="UP000038040"/>
    </source>
</evidence>
<dbReference type="InterPro" id="IPR001017">
    <property type="entry name" value="DH_E1"/>
</dbReference>
<comment type="similarity">
    <text evidence="3">Belongs to the alpha-ketoglutarate dehydrogenase family.</text>
</comment>
<keyword evidence="5" id="KW-0560">Oxidoreductase</keyword>
<evidence type="ECO:0000256" key="5">
    <source>
        <dbReference type="ARBA" id="ARBA00023002"/>
    </source>
</evidence>
<evidence type="ECO:0000256" key="4">
    <source>
        <dbReference type="ARBA" id="ARBA00022946"/>
    </source>
</evidence>
<feature type="domain" description="Transketolase-like pyrimidine-binding" evidence="8">
    <location>
        <begin position="441"/>
        <end position="646"/>
    </location>
</feature>
<dbReference type="SMART" id="SM00861">
    <property type="entry name" value="Transket_pyr"/>
    <property type="match status" value="1"/>
</dbReference>
<dbReference type="GO" id="GO:0005739">
    <property type="term" value="C:mitochondrion"/>
    <property type="evidence" value="ECO:0007669"/>
    <property type="project" value="UniProtKB-SubCell"/>
</dbReference>
<dbReference type="GO" id="GO:0016624">
    <property type="term" value="F:oxidoreductase activity, acting on the aldehyde or oxo group of donors, disulfide as acceptor"/>
    <property type="evidence" value="ECO:0007669"/>
    <property type="project" value="InterPro"/>
</dbReference>